<dbReference type="Gene3D" id="3.30.70.100">
    <property type="match status" value="1"/>
</dbReference>
<evidence type="ECO:0000259" key="1">
    <source>
        <dbReference type="Pfam" id="PF07045"/>
    </source>
</evidence>
<name>A0ABT4MZA5_GORRU</name>
<dbReference type="RefSeq" id="WP_301571769.1">
    <property type="nucleotide sequence ID" value="NZ_JAPWIE010000004.1"/>
</dbReference>
<organism evidence="2 3">
    <name type="scientific">Gordonia rubripertincta</name>
    <name type="common">Rhodococcus corallinus</name>
    <dbReference type="NCBI Taxonomy" id="36822"/>
    <lineage>
        <taxon>Bacteria</taxon>
        <taxon>Bacillati</taxon>
        <taxon>Actinomycetota</taxon>
        <taxon>Actinomycetes</taxon>
        <taxon>Mycobacteriales</taxon>
        <taxon>Gordoniaceae</taxon>
        <taxon>Gordonia</taxon>
    </lineage>
</organism>
<dbReference type="Pfam" id="PF07045">
    <property type="entry name" value="DUF1330"/>
    <property type="match status" value="1"/>
</dbReference>
<proteinExistence type="predicted"/>
<dbReference type="EMBL" id="JAPWIE010000004">
    <property type="protein sequence ID" value="MCZ4551047.1"/>
    <property type="molecule type" value="Genomic_DNA"/>
</dbReference>
<keyword evidence="3" id="KW-1185">Reference proteome</keyword>
<reference evidence="2" key="1">
    <citation type="submission" date="2022-12" db="EMBL/GenBank/DDBJ databases">
        <authorList>
            <person name="Krivoruchko A.V."/>
            <person name="Elkin A."/>
        </authorList>
    </citation>
    <scope>NUCLEOTIDE SEQUENCE</scope>
    <source>
        <strain evidence="2">IEGM 1388</strain>
    </source>
</reference>
<dbReference type="InterPro" id="IPR010753">
    <property type="entry name" value="DUF1330"/>
</dbReference>
<dbReference type="Proteomes" id="UP001067235">
    <property type="component" value="Unassembled WGS sequence"/>
</dbReference>
<protein>
    <submittedName>
        <fullName evidence="2">DUF1330 domain-containing protein</fullName>
    </submittedName>
</protein>
<evidence type="ECO:0000313" key="3">
    <source>
        <dbReference type="Proteomes" id="UP001067235"/>
    </source>
</evidence>
<dbReference type="InterPro" id="IPR011008">
    <property type="entry name" value="Dimeric_a/b-barrel"/>
</dbReference>
<accession>A0ABT4MZA5</accession>
<feature type="domain" description="DUF1330" evidence="1">
    <location>
        <begin position="66"/>
        <end position="117"/>
    </location>
</feature>
<evidence type="ECO:0000313" key="2">
    <source>
        <dbReference type="EMBL" id="MCZ4551047.1"/>
    </source>
</evidence>
<gene>
    <name evidence="2" type="ORF">O4213_13735</name>
</gene>
<sequence length="118" mass="13130">MSVYFVAILQEVVDAESQAEYGRRAFPHLATTQAIPLASALVKTGEAGRIYELNPALEELGVKPLETIEGDAADGIGLFKFPNKKAFEEWYRSEEYQQVLPYRSKGSRCQAFLVEGVD</sequence>
<dbReference type="SUPFAM" id="SSF54909">
    <property type="entry name" value="Dimeric alpha+beta barrel"/>
    <property type="match status" value="1"/>
</dbReference>
<comment type="caution">
    <text evidence="2">The sequence shown here is derived from an EMBL/GenBank/DDBJ whole genome shotgun (WGS) entry which is preliminary data.</text>
</comment>